<protein>
    <submittedName>
        <fullName evidence="2">Uncharacterized protein</fullName>
    </submittedName>
</protein>
<organism evidence="2 3">
    <name type="scientific">Paraclostridium benzoelyticum</name>
    <dbReference type="NCBI Taxonomy" id="1629550"/>
    <lineage>
        <taxon>Bacteria</taxon>
        <taxon>Bacillati</taxon>
        <taxon>Bacillota</taxon>
        <taxon>Clostridia</taxon>
        <taxon>Peptostreptococcales</taxon>
        <taxon>Peptostreptococcaceae</taxon>
        <taxon>Paraclostridium</taxon>
    </lineage>
</organism>
<accession>A0A0M3DBV6</accession>
<dbReference type="OrthoDB" id="1787445at2"/>
<proteinExistence type="predicted"/>
<evidence type="ECO:0000256" key="1">
    <source>
        <dbReference type="SAM" id="Phobius"/>
    </source>
</evidence>
<feature type="transmembrane region" description="Helical" evidence="1">
    <location>
        <begin position="60"/>
        <end position="76"/>
    </location>
</feature>
<keyword evidence="1" id="KW-0812">Transmembrane</keyword>
<dbReference type="PATRIC" id="fig|1629550.3.peg.2660"/>
<evidence type="ECO:0000313" key="3">
    <source>
        <dbReference type="Proteomes" id="UP000034407"/>
    </source>
</evidence>
<evidence type="ECO:0000313" key="2">
    <source>
        <dbReference type="EMBL" id="KKY00155.1"/>
    </source>
</evidence>
<keyword evidence="3" id="KW-1185">Reference proteome</keyword>
<dbReference type="RefSeq" id="WP_046824104.1">
    <property type="nucleotide sequence ID" value="NZ_JBCLWQ010000002.1"/>
</dbReference>
<keyword evidence="1" id="KW-0472">Membrane</keyword>
<keyword evidence="1" id="KW-1133">Transmembrane helix</keyword>
<comment type="caution">
    <text evidence="2">The sequence shown here is derived from an EMBL/GenBank/DDBJ whole genome shotgun (WGS) entry which is preliminary data.</text>
</comment>
<feature type="transmembrane region" description="Helical" evidence="1">
    <location>
        <begin position="6"/>
        <end position="28"/>
    </location>
</feature>
<dbReference type="EMBL" id="LBBT01000329">
    <property type="protein sequence ID" value="KKY00155.1"/>
    <property type="molecule type" value="Genomic_DNA"/>
</dbReference>
<feature type="transmembrane region" description="Helical" evidence="1">
    <location>
        <begin position="126"/>
        <end position="146"/>
    </location>
</feature>
<reference evidence="2 3" key="1">
    <citation type="submission" date="2015-04" db="EMBL/GenBank/DDBJ databases">
        <title>Microcin producing Clostridium sp. JC272T.</title>
        <authorList>
            <person name="Jyothsna T."/>
            <person name="Sasikala C."/>
            <person name="Ramana C."/>
        </authorList>
    </citation>
    <scope>NUCLEOTIDE SEQUENCE [LARGE SCALE GENOMIC DNA]</scope>
    <source>
        <strain evidence="2 3">JC272</strain>
    </source>
</reference>
<sequence>MLNSSLSYVIIRSFPESIFLILAGYILFNLKIEFRRLIKNSLIFLILLTSIRMMPISFGIHTVFSMFIIGVIFYKFENQQIIQTIINVSKIYICLATSEVIYMLVAEKILGVSTKMLVDNTSINSAILSLPSLLIFILLIIGLNVITKKISTNI</sequence>
<name>A0A0M3DBV6_9FIRM</name>
<gene>
    <name evidence="2" type="ORF">VN21_15810</name>
</gene>
<dbReference type="Proteomes" id="UP000034407">
    <property type="component" value="Unassembled WGS sequence"/>
</dbReference>
<dbReference type="AlphaFoldDB" id="A0A0M3DBV6"/>
<feature type="transmembrane region" description="Helical" evidence="1">
    <location>
        <begin position="88"/>
        <end position="106"/>
    </location>
</feature>